<evidence type="ECO:0000256" key="4">
    <source>
        <dbReference type="ARBA" id="ARBA00023163"/>
    </source>
</evidence>
<evidence type="ECO:0000256" key="2">
    <source>
        <dbReference type="ARBA" id="ARBA00023015"/>
    </source>
</evidence>
<accession>A0A317Z5X8</accession>
<evidence type="ECO:0000313" key="6">
    <source>
        <dbReference type="EMBL" id="PWZ96168.1"/>
    </source>
</evidence>
<evidence type="ECO:0000256" key="1">
    <source>
        <dbReference type="ARBA" id="ARBA00022491"/>
    </source>
</evidence>
<comment type="caution">
    <text evidence="6">The sequence shown here is derived from an EMBL/GenBank/DDBJ whole genome shotgun (WGS) entry which is preliminary data.</text>
</comment>
<dbReference type="Pfam" id="PF00356">
    <property type="entry name" value="LacI"/>
    <property type="match status" value="1"/>
</dbReference>
<dbReference type="EMBL" id="QEIV01001499">
    <property type="protein sequence ID" value="PWZ96168.1"/>
    <property type="molecule type" value="Genomic_DNA"/>
</dbReference>
<protein>
    <submittedName>
        <fullName evidence="6">LacI family transcriptional regulator</fullName>
    </submittedName>
</protein>
<dbReference type="InterPro" id="IPR010982">
    <property type="entry name" value="Lambda_DNA-bd_dom_sf"/>
</dbReference>
<dbReference type="PANTHER" id="PTHR30146">
    <property type="entry name" value="LACI-RELATED TRANSCRIPTIONAL REPRESSOR"/>
    <property type="match status" value="1"/>
</dbReference>
<evidence type="ECO:0000313" key="7">
    <source>
        <dbReference type="Proteomes" id="UP000246351"/>
    </source>
</evidence>
<evidence type="ECO:0000259" key="5">
    <source>
        <dbReference type="PROSITE" id="PS50932"/>
    </source>
</evidence>
<keyword evidence="4" id="KW-0804">Transcription</keyword>
<evidence type="ECO:0000256" key="3">
    <source>
        <dbReference type="ARBA" id="ARBA00023125"/>
    </source>
</evidence>
<feature type="domain" description="HTH lacI-type" evidence="5">
    <location>
        <begin position="2"/>
        <end position="56"/>
    </location>
</feature>
<dbReference type="Proteomes" id="UP000246351">
    <property type="component" value="Unassembled WGS sequence"/>
</dbReference>
<dbReference type="PANTHER" id="PTHR30146:SF95">
    <property type="entry name" value="RIBOSE OPERON REPRESSOR"/>
    <property type="match status" value="1"/>
</dbReference>
<keyword evidence="3" id="KW-0238">DNA-binding</keyword>
<feature type="non-terminal residue" evidence="6">
    <location>
        <position position="68"/>
    </location>
</feature>
<proteinExistence type="predicted"/>
<keyword evidence="2" id="KW-0805">Transcription regulation</keyword>
<dbReference type="GO" id="GO:0003700">
    <property type="term" value="F:DNA-binding transcription factor activity"/>
    <property type="evidence" value="ECO:0007669"/>
    <property type="project" value="TreeGrafter"/>
</dbReference>
<dbReference type="PROSITE" id="PS00356">
    <property type="entry name" value="HTH_LACI_1"/>
    <property type="match status" value="1"/>
</dbReference>
<dbReference type="Gene3D" id="1.10.260.40">
    <property type="entry name" value="lambda repressor-like DNA-binding domains"/>
    <property type="match status" value="1"/>
</dbReference>
<dbReference type="AlphaFoldDB" id="A0A317Z5X8"/>
<gene>
    <name evidence="6" type="ORF">DD924_14290</name>
</gene>
<keyword evidence="1" id="KW-0678">Repressor</keyword>
<dbReference type="GO" id="GO:0000976">
    <property type="term" value="F:transcription cis-regulatory region binding"/>
    <property type="evidence" value="ECO:0007669"/>
    <property type="project" value="TreeGrafter"/>
</dbReference>
<name>A0A317Z5X8_STAPS</name>
<dbReference type="PRINTS" id="PR00036">
    <property type="entry name" value="HTHLACI"/>
</dbReference>
<dbReference type="InterPro" id="IPR000843">
    <property type="entry name" value="HTH_LacI"/>
</dbReference>
<dbReference type="CDD" id="cd01392">
    <property type="entry name" value="HTH_LacI"/>
    <property type="match status" value="1"/>
</dbReference>
<dbReference type="SMART" id="SM00354">
    <property type="entry name" value="HTH_LACI"/>
    <property type="match status" value="1"/>
</dbReference>
<dbReference type="PROSITE" id="PS50932">
    <property type="entry name" value="HTH_LACI_2"/>
    <property type="match status" value="1"/>
</dbReference>
<sequence>MATIKEVAALAGVSVATVSRAMNRSGYVKAATKAKIEAAIQQLDYAPNEVARTLNMKQSKVIGLLLPD</sequence>
<organism evidence="6 7">
    <name type="scientific">Staphylococcus pseudintermedius</name>
    <dbReference type="NCBI Taxonomy" id="283734"/>
    <lineage>
        <taxon>Bacteria</taxon>
        <taxon>Bacillati</taxon>
        <taxon>Bacillota</taxon>
        <taxon>Bacilli</taxon>
        <taxon>Bacillales</taxon>
        <taxon>Staphylococcaceae</taxon>
        <taxon>Staphylococcus</taxon>
        <taxon>Staphylococcus intermedius group</taxon>
    </lineage>
</organism>
<reference evidence="6 7" key="1">
    <citation type="journal article" date="2018" name="Vet. Microbiol.">
        <title>Clonal diversity and geographic distribution of methicillin-resistant Staphylococcus pseudintermedius from Australian animals: Discovery of novel sequence types.</title>
        <authorList>
            <person name="Worthing K.A."/>
            <person name="Abraham S."/>
            <person name="Coombs G.W."/>
            <person name="Pang S."/>
            <person name="Saputra S."/>
            <person name="Jordan D."/>
            <person name="Trott D.J."/>
            <person name="Norris J.M."/>
        </authorList>
    </citation>
    <scope>NUCLEOTIDE SEQUENCE [LARGE SCALE GENOMIC DNA]</scope>
    <source>
        <strain evidence="6 7">ST71 3</strain>
    </source>
</reference>
<dbReference type="SUPFAM" id="SSF47413">
    <property type="entry name" value="lambda repressor-like DNA-binding domains"/>
    <property type="match status" value="1"/>
</dbReference>